<proteinExistence type="predicted"/>
<sequence length="81" mass="9334">MRDMTNEAVEVIDETRLEMAGVEGILTWVQHLADRNKDGDMAEVKRIAQEQRAKLMKLRMGLNKSMFDNAFSPFGFDLKDE</sequence>
<reference evidence="1" key="1">
    <citation type="submission" date="2018-05" db="EMBL/GenBank/DDBJ databases">
        <authorList>
            <person name="Lanie J.A."/>
            <person name="Ng W.-L."/>
            <person name="Kazmierczak K.M."/>
            <person name="Andrzejewski T.M."/>
            <person name="Davidsen T.M."/>
            <person name="Wayne K.J."/>
            <person name="Tettelin H."/>
            <person name="Glass J.I."/>
            <person name="Rusch D."/>
            <person name="Podicherti R."/>
            <person name="Tsui H.-C.T."/>
            <person name="Winkler M.E."/>
        </authorList>
    </citation>
    <scope>NUCLEOTIDE SEQUENCE</scope>
</reference>
<accession>A0A382E2X3</accession>
<protein>
    <submittedName>
        <fullName evidence="1">Uncharacterized protein</fullName>
    </submittedName>
</protein>
<dbReference type="AlphaFoldDB" id="A0A382E2X3"/>
<organism evidence="1">
    <name type="scientific">marine metagenome</name>
    <dbReference type="NCBI Taxonomy" id="408172"/>
    <lineage>
        <taxon>unclassified sequences</taxon>
        <taxon>metagenomes</taxon>
        <taxon>ecological metagenomes</taxon>
    </lineage>
</organism>
<evidence type="ECO:0000313" key="1">
    <source>
        <dbReference type="EMBL" id="SVB45126.1"/>
    </source>
</evidence>
<dbReference type="EMBL" id="UINC01042459">
    <property type="protein sequence ID" value="SVB45126.1"/>
    <property type="molecule type" value="Genomic_DNA"/>
</dbReference>
<name>A0A382E2X3_9ZZZZ</name>
<gene>
    <name evidence="1" type="ORF">METZ01_LOCUS197980</name>
</gene>